<gene>
    <name evidence="3" type="ORF">Gferi_01800</name>
</gene>
<dbReference type="STRING" id="1424294.Gferi_01800"/>
<dbReference type="PROSITE" id="PS50889">
    <property type="entry name" value="S4"/>
    <property type="match status" value="1"/>
</dbReference>
<dbReference type="CDD" id="cd00165">
    <property type="entry name" value="S4"/>
    <property type="match status" value="1"/>
</dbReference>
<keyword evidence="4" id="KW-1185">Reference proteome</keyword>
<dbReference type="AlphaFoldDB" id="A0A1D8GBZ6"/>
<dbReference type="InterPro" id="IPR002942">
    <property type="entry name" value="S4_RNA-bd"/>
</dbReference>
<organism evidence="3 4">
    <name type="scientific">Geosporobacter ferrireducens</name>
    <dbReference type="NCBI Taxonomy" id="1424294"/>
    <lineage>
        <taxon>Bacteria</taxon>
        <taxon>Bacillati</taxon>
        <taxon>Bacillota</taxon>
        <taxon>Clostridia</taxon>
        <taxon>Peptostreptococcales</taxon>
        <taxon>Thermotaleaceae</taxon>
        <taxon>Geosporobacter</taxon>
    </lineage>
</organism>
<dbReference type="InterPro" id="IPR040591">
    <property type="entry name" value="RqcP2_RBD"/>
</dbReference>
<dbReference type="PANTHER" id="PTHR13633:SF3">
    <property type="entry name" value="MITOCHONDRIAL TRANSCRIPTION RESCUE FACTOR 1"/>
    <property type="match status" value="1"/>
</dbReference>
<dbReference type="PANTHER" id="PTHR13633">
    <property type="entry name" value="MITOCHONDRIAL TRANSCRIPTION RESCUE FACTOR 1"/>
    <property type="match status" value="1"/>
</dbReference>
<dbReference type="InterPro" id="IPR036986">
    <property type="entry name" value="S4_RNA-bd_sf"/>
</dbReference>
<dbReference type="Pfam" id="PF01479">
    <property type="entry name" value="S4"/>
    <property type="match status" value="1"/>
</dbReference>
<proteinExistence type="predicted"/>
<accession>A0A1D8GBZ6</accession>
<protein>
    <recommendedName>
        <fullName evidence="2">RNA-binding S4 domain-containing protein</fullName>
    </recommendedName>
</protein>
<evidence type="ECO:0000259" key="2">
    <source>
        <dbReference type="SMART" id="SM00363"/>
    </source>
</evidence>
<dbReference type="SUPFAM" id="SSF55174">
    <property type="entry name" value="Alpha-L RNA-binding motif"/>
    <property type="match status" value="1"/>
</dbReference>
<dbReference type="Gene3D" id="3.30.70.330">
    <property type="match status" value="1"/>
</dbReference>
<evidence type="ECO:0000256" key="1">
    <source>
        <dbReference type="PROSITE-ProRule" id="PRU00182"/>
    </source>
</evidence>
<evidence type="ECO:0000313" key="3">
    <source>
        <dbReference type="EMBL" id="AOT68434.1"/>
    </source>
</evidence>
<dbReference type="RefSeq" id="WP_069973987.1">
    <property type="nucleotide sequence ID" value="NZ_CP017269.1"/>
</dbReference>
<dbReference type="InterPro" id="IPR012677">
    <property type="entry name" value="Nucleotide-bd_a/b_plait_sf"/>
</dbReference>
<dbReference type="EMBL" id="CP017269">
    <property type="protein sequence ID" value="AOT68434.1"/>
    <property type="molecule type" value="Genomic_DNA"/>
</dbReference>
<dbReference type="Gene3D" id="3.30.1370.160">
    <property type="match status" value="1"/>
</dbReference>
<keyword evidence="1" id="KW-0694">RNA-binding</keyword>
<dbReference type="SMART" id="SM00363">
    <property type="entry name" value="S4"/>
    <property type="match status" value="1"/>
</dbReference>
<dbReference type="Pfam" id="PF17774">
    <property type="entry name" value="YlmH_RBD"/>
    <property type="match status" value="1"/>
</dbReference>
<sequence>MDKEKLTRHLTHVQDKLLVLRMLDKAERVAKQYTPYYTDFLDPYQITLCKNVLDNLQDVAYCTFGGIENAERNVLAIYPETMTAYALENPLEALRITGNFSKADITHRDVLGAVLGLGIKREKIGDILAGEGEIDFITFKEICSFLCISLEKISRYKINIEPAAFDTLQKPTEQSKQIVGTVSSLRLDSILALGFGESRSGISKFIHHDNVKVNWRATNRMDYEVKSGDVISLKGKGRIILEEVGSKTKKDRLKVVIKRLI</sequence>
<name>A0A1D8GBZ6_9FIRM</name>
<dbReference type="Proteomes" id="UP000095743">
    <property type="component" value="Chromosome"/>
</dbReference>
<dbReference type="OrthoDB" id="9812787at2"/>
<reference evidence="3 4" key="1">
    <citation type="submission" date="2016-09" db="EMBL/GenBank/DDBJ databases">
        <title>Genomic analysis reveals versatility of anaerobic energy metabolism of Geosporobacter ferrireducens IRF9 of phylum Firmicutes.</title>
        <authorList>
            <person name="Kim S.-J."/>
        </authorList>
    </citation>
    <scope>NUCLEOTIDE SEQUENCE [LARGE SCALE GENOMIC DNA]</scope>
    <source>
        <strain evidence="3 4">IRF9</strain>
    </source>
</reference>
<dbReference type="GO" id="GO:0003723">
    <property type="term" value="F:RNA binding"/>
    <property type="evidence" value="ECO:0007669"/>
    <property type="project" value="UniProtKB-KW"/>
</dbReference>
<dbReference type="Gene3D" id="3.10.290.10">
    <property type="entry name" value="RNA-binding S4 domain"/>
    <property type="match status" value="1"/>
</dbReference>
<dbReference type="KEGG" id="gfe:Gferi_01800"/>
<evidence type="ECO:0000313" key="4">
    <source>
        <dbReference type="Proteomes" id="UP000095743"/>
    </source>
</evidence>
<feature type="domain" description="RNA-binding S4" evidence="2">
    <location>
        <begin position="185"/>
        <end position="245"/>
    </location>
</feature>